<protein>
    <submittedName>
        <fullName evidence="2">N-acetyltransferase</fullName>
    </submittedName>
</protein>
<organism evidence="2 3">
    <name type="scientific">Aureimonas flava</name>
    <dbReference type="NCBI Taxonomy" id="2320271"/>
    <lineage>
        <taxon>Bacteria</taxon>
        <taxon>Pseudomonadati</taxon>
        <taxon>Pseudomonadota</taxon>
        <taxon>Alphaproteobacteria</taxon>
        <taxon>Hyphomicrobiales</taxon>
        <taxon>Aurantimonadaceae</taxon>
        <taxon>Aureimonas</taxon>
    </lineage>
</organism>
<comment type="caution">
    <text evidence="2">The sequence shown here is derived from an EMBL/GenBank/DDBJ whole genome shotgun (WGS) entry which is preliminary data.</text>
</comment>
<sequence>MLSIVQDLDLRFCAETAELAAAIEDIAAEAFGPGRFTRAAERVRERAPHDPALSLVAILGGEVVGSVRQTRVAIGGVPVVMLGPLAVRPRFKKRGIGRTLLAMAAEAARQAGERAIFLVGDRAYYTPLGYRPLPVGSVVMPGPVDETRILGLELVPGALEGVHGAVEPRR</sequence>
<dbReference type="InterPro" id="IPR016181">
    <property type="entry name" value="Acyl_CoA_acyltransferase"/>
</dbReference>
<dbReference type="EMBL" id="QYRN01000003">
    <property type="protein sequence ID" value="RIY02115.1"/>
    <property type="molecule type" value="Genomic_DNA"/>
</dbReference>
<dbReference type="GO" id="GO:0016747">
    <property type="term" value="F:acyltransferase activity, transferring groups other than amino-acyl groups"/>
    <property type="evidence" value="ECO:0007669"/>
    <property type="project" value="InterPro"/>
</dbReference>
<gene>
    <name evidence="2" type="ORF">D3218_07405</name>
</gene>
<name>A0A3A1WNL9_9HYPH</name>
<evidence type="ECO:0000259" key="1">
    <source>
        <dbReference type="PROSITE" id="PS51186"/>
    </source>
</evidence>
<dbReference type="Pfam" id="PF00583">
    <property type="entry name" value="Acetyltransf_1"/>
    <property type="match status" value="1"/>
</dbReference>
<reference evidence="3" key="1">
    <citation type="submission" date="2018-09" db="EMBL/GenBank/DDBJ databases">
        <authorList>
            <person name="Tuo L."/>
        </authorList>
    </citation>
    <scope>NUCLEOTIDE SEQUENCE [LARGE SCALE GENOMIC DNA]</scope>
    <source>
        <strain evidence="3">M2BS4Y-1</strain>
    </source>
</reference>
<dbReference type="AlphaFoldDB" id="A0A3A1WNL9"/>
<dbReference type="InterPro" id="IPR000182">
    <property type="entry name" value="GNAT_dom"/>
</dbReference>
<evidence type="ECO:0000313" key="2">
    <source>
        <dbReference type="EMBL" id="RIY02115.1"/>
    </source>
</evidence>
<accession>A0A3A1WNL9</accession>
<dbReference type="OrthoDB" id="9815099at2"/>
<keyword evidence="3" id="KW-1185">Reference proteome</keyword>
<proteinExistence type="predicted"/>
<dbReference type="Gene3D" id="3.40.630.30">
    <property type="match status" value="1"/>
</dbReference>
<dbReference type="SUPFAM" id="SSF55729">
    <property type="entry name" value="Acyl-CoA N-acyltransferases (Nat)"/>
    <property type="match status" value="1"/>
</dbReference>
<dbReference type="Proteomes" id="UP000265750">
    <property type="component" value="Unassembled WGS sequence"/>
</dbReference>
<keyword evidence="2" id="KW-0808">Transferase</keyword>
<feature type="domain" description="N-acetyltransferase" evidence="1">
    <location>
        <begin position="10"/>
        <end position="155"/>
    </location>
</feature>
<dbReference type="CDD" id="cd04301">
    <property type="entry name" value="NAT_SF"/>
    <property type="match status" value="1"/>
</dbReference>
<dbReference type="RefSeq" id="WP_119539252.1">
    <property type="nucleotide sequence ID" value="NZ_QYRN01000003.1"/>
</dbReference>
<dbReference type="PROSITE" id="PS51186">
    <property type="entry name" value="GNAT"/>
    <property type="match status" value="1"/>
</dbReference>
<evidence type="ECO:0000313" key="3">
    <source>
        <dbReference type="Proteomes" id="UP000265750"/>
    </source>
</evidence>